<organism evidence="1 2">
    <name type="scientific">Novosphingobium colocasiae</name>
    <dbReference type="NCBI Taxonomy" id="1256513"/>
    <lineage>
        <taxon>Bacteria</taxon>
        <taxon>Pseudomonadati</taxon>
        <taxon>Pseudomonadota</taxon>
        <taxon>Alphaproteobacteria</taxon>
        <taxon>Sphingomonadales</taxon>
        <taxon>Sphingomonadaceae</taxon>
        <taxon>Novosphingobium</taxon>
    </lineage>
</organism>
<reference evidence="1" key="1">
    <citation type="journal article" date="2014" name="Int. J. Syst. Evol. Microbiol.">
        <title>Complete genome sequence of Corynebacterium casei LMG S-19264T (=DSM 44701T), isolated from a smear-ripened cheese.</title>
        <authorList>
            <consortium name="US DOE Joint Genome Institute (JGI-PGF)"/>
            <person name="Walter F."/>
            <person name="Albersmeier A."/>
            <person name="Kalinowski J."/>
            <person name="Ruckert C."/>
        </authorList>
    </citation>
    <scope>NUCLEOTIDE SEQUENCE</scope>
    <source>
        <strain evidence="1">KCTC 32255</strain>
    </source>
</reference>
<evidence type="ECO:0000313" key="2">
    <source>
        <dbReference type="Proteomes" id="UP000648075"/>
    </source>
</evidence>
<reference evidence="1" key="2">
    <citation type="submission" date="2020-09" db="EMBL/GenBank/DDBJ databases">
        <authorList>
            <person name="Sun Q."/>
            <person name="Kim S."/>
        </authorList>
    </citation>
    <scope>NUCLEOTIDE SEQUENCE</scope>
    <source>
        <strain evidence="1">KCTC 32255</strain>
    </source>
</reference>
<comment type="caution">
    <text evidence="1">The sequence shown here is derived from an EMBL/GenBank/DDBJ whole genome shotgun (WGS) entry which is preliminary data.</text>
</comment>
<dbReference type="Proteomes" id="UP000648075">
    <property type="component" value="Unassembled WGS sequence"/>
</dbReference>
<gene>
    <name evidence="1" type="ORF">GCM10011614_20120</name>
</gene>
<name>A0A918PEY8_9SPHN</name>
<dbReference type="AlphaFoldDB" id="A0A918PEY8"/>
<dbReference type="EMBL" id="BMZA01000006">
    <property type="protein sequence ID" value="GGZ05218.1"/>
    <property type="molecule type" value="Genomic_DNA"/>
</dbReference>
<evidence type="ECO:0000313" key="1">
    <source>
        <dbReference type="EMBL" id="GGZ05218.1"/>
    </source>
</evidence>
<proteinExistence type="predicted"/>
<sequence>MVKGFYYRHGGTLSTRGNVCNGAKPDVRILSTRPRALTLGAQAEVLHRDAADEVFLDDPFERRLIA</sequence>
<accession>A0A918PEY8</accession>
<protein>
    <submittedName>
        <fullName evidence="1">Uncharacterized protein</fullName>
    </submittedName>
</protein>
<keyword evidence="2" id="KW-1185">Reference proteome</keyword>